<keyword evidence="3" id="KW-1185">Reference proteome</keyword>
<dbReference type="EMBL" id="CP006650">
    <property type="protein sequence ID" value="AGT10551.1"/>
    <property type="molecule type" value="Genomic_DNA"/>
</dbReference>
<dbReference type="InterPro" id="IPR006448">
    <property type="entry name" value="Phage_term_ssu_P27"/>
</dbReference>
<sequence>MARGRKPAESVVVPMKDDGDAGHNLQARAIARAAELRPEGLLDKERWVYDRLAPHLCHPTKARLNEINIFMFVQLCRSVVRYEDYQLLLAELGETYTAQTRNGIQIKSRPEIAQLNETWRQIRALGGDFGMTPAAERSLGGGGQLGFTFPDNGDDFT</sequence>
<proteinExistence type="predicted"/>
<gene>
    <name evidence="1" type="ORF">JCM7686_1237</name>
    <name evidence="2" type="ORF">JCM7686_2015</name>
</gene>
<dbReference type="KEGG" id="pami:JCM7686_2015"/>
<organism evidence="1 3">
    <name type="scientific">Paracoccus aminophilus JCM 7686</name>
    <dbReference type="NCBI Taxonomy" id="1367847"/>
    <lineage>
        <taxon>Bacteria</taxon>
        <taxon>Pseudomonadati</taxon>
        <taxon>Pseudomonadota</taxon>
        <taxon>Alphaproteobacteria</taxon>
        <taxon>Rhodobacterales</taxon>
        <taxon>Paracoccaceae</taxon>
        <taxon>Paracoccus</taxon>
    </lineage>
</organism>
<dbReference type="RefSeq" id="WP_020949979.1">
    <property type="nucleotide sequence ID" value="NC_022041.1"/>
</dbReference>
<dbReference type="KEGG" id="pami:JCM7686_1237"/>
<protein>
    <submittedName>
        <fullName evidence="1">Phage terminase, small subunit</fullName>
    </submittedName>
</protein>
<dbReference type="eggNOG" id="ENOG503168T">
    <property type="taxonomic scope" value="Bacteria"/>
</dbReference>
<dbReference type="STRING" id="1367847.JCM7686_1237"/>
<dbReference type="Proteomes" id="UP000015480">
    <property type="component" value="Chromosome"/>
</dbReference>
<dbReference type="AlphaFoldDB" id="S5YSX6"/>
<dbReference type="PATRIC" id="fig|1367847.3.peg.1210"/>
<reference evidence="1 3" key="1">
    <citation type="journal article" date="2014" name="BMC Genomics">
        <title>Architecture and functions of a multipartite genome of the methylotrophic bacterium Paracoccus aminophilus JCM 7686, containing primary and secondary chromids.</title>
        <authorList>
            <person name="Dziewit L."/>
            <person name="Czarnecki J."/>
            <person name="Wibberg D."/>
            <person name="Radlinska M."/>
            <person name="Mrozek P."/>
            <person name="Szymczak M."/>
            <person name="Schluter A."/>
            <person name="Puhler A."/>
            <person name="Bartosik D."/>
        </authorList>
    </citation>
    <scope>NUCLEOTIDE SEQUENCE [LARGE SCALE GENOMIC DNA]</scope>
    <source>
        <strain evidence="1">JCM 7686</strain>
    </source>
</reference>
<dbReference type="OrthoDB" id="7850543at2"/>
<evidence type="ECO:0000313" key="3">
    <source>
        <dbReference type="Proteomes" id="UP000015480"/>
    </source>
</evidence>
<evidence type="ECO:0000313" key="2">
    <source>
        <dbReference type="EMBL" id="AGT10551.1"/>
    </source>
</evidence>
<dbReference type="Pfam" id="PF05119">
    <property type="entry name" value="Terminase_4"/>
    <property type="match status" value="1"/>
</dbReference>
<evidence type="ECO:0000313" key="1">
    <source>
        <dbReference type="EMBL" id="AGT08341.1"/>
    </source>
</evidence>
<accession>S5YSX6</accession>
<dbReference type="EMBL" id="CP006650">
    <property type="protein sequence ID" value="AGT08341.1"/>
    <property type="molecule type" value="Genomic_DNA"/>
</dbReference>
<dbReference type="HOGENOM" id="CLU_1676158_0_0_5"/>
<name>S5YSX6_PARAH</name>